<feature type="signal peptide" evidence="1">
    <location>
        <begin position="1"/>
        <end position="23"/>
    </location>
</feature>
<dbReference type="EMBL" id="SGXM01000011">
    <property type="protein sequence ID" value="RZT29606.1"/>
    <property type="molecule type" value="Genomic_DNA"/>
</dbReference>
<sequence length="114" mass="11921">MNARRTLGGALLLAAFAASTAFAAPAATKKVGKFDVYADAARNGKFDVFSEGAKSGKYDTFTDGARQGGFDTFSEGARTGKFDSFSEGSRTFSGEISGSALDNSRNGDLYGYKV</sequence>
<evidence type="ECO:0000256" key="1">
    <source>
        <dbReference type="SAM" id="SignalP"/>
    </source>
</evidence>
<organism evidence="2 3">
    <name type="scientific">Cupriavidus agavae</name>
    <dbReference type="NCBI Taxonomy" id="1001822"/>
    <lineage>
        <taxon>Bacteria</taxon>
        <taxon>Pseudomonadati</taxon>
        <taxon>Pseudomonadota</taxon>
        <taxon>Betaproteobacteria</taxon>
        <taxon>Burkholderiales</taxon>
        <taxon>Burkholderiaceae</taxon>
        <taxon>Cupriavidus</taxon>
    </lineage>
</organism>
<accession>A0A4Q7R9N1</accession>
<dbReference type="OrthoDB" id="8964930at2"/>
<protein>
    <submittedName>
        <fullName evidence="2">Uncharacterized protein</fullName>
    </submittedName>
</protein>
<evidence type="ECO:0000313" key="2">
    <source>
        <dbReference type="EMBL" id="RZT29606.1"/>
    </source>
</evidence>
<evidence type="ECO:0000313" key="3">
    <source>
        <dbReference type="Proteomes" id="UP000291078"/>
    </source>
</evidence>
<dbReference type="Proteomes" id="UP000291078">
    <property type="component" value="Unassembled WGS sequence"/>
</dbReference>
<keyword evidence="3" id="KW-1185">Reference proteome</keyword>
<keyword evidence="1" id="KW-0732">Signal</keyword>
<dbReference type="RefSeq" id="WP_130393702.1">
    <property type="nucleotide sequence ID" value="NZ_SGXM01000011.1"/>
</dbReference>
<dbReference type="AlphaFoldDB" id="A0A4Q7R9N1"/>
<name>A0A4Q7R9N1_9BURK</name>
<proteinExistence type="predicted"/>
<feature type="chain" id="PRO_5020259053" evidence="1">
    <location>
        <begin position="24"/>
        <end position="114"/>
    </location>
</feature>
<reference evidence="2 3" key="1">
    <citation type="journal article" date="2015" name="Stand. Genomic Sci.">
        <title>Genomic Encyclopedia of Bacterial and Archaeal Type Strains, Phase III: the genomes of soil and plant-associated and newly described type strains.</title>
        <authorList>
            <person name="Whitman W.B."/>
            <person name="Woyke T."/>
            <person name="Klenk H.P."/>
            <person name="Zhou Y."/>
            <person name="Lilburn T.G."/>
            <person name="Beck B.J."/>
            <person name="De Vos P."/>
            <person name="Vandamme P."/>
            <person name="Eisen J.A."/>
            <person name="Garrity G."/>
            <person name="Hugenholtz P."/>
            <person name="Kyrpides N.C."/>
        </authorList>
    </citation>
    <scope>NUCLEOTIDE SEQUENCE [LARGE SCALE GENOMIC DNA]</scope>
    <source>
        <strain evidence="2 3">ASC-9842</strain>
    </source>
</reference>
<gene>
    <name evidence="2" type="ORF">EV147_4806</name>
</gene>
<comment type="caution">
    <text evidence="2">The sequence shown here is derived from an EMBL/GenBank/DDBJ whole genome shotgun (WGS) entry which is preliminary data.</text>
</comment>